<feature type="domain" description="Amine oxidase" evidence="2">
    <location>
        <begin position="40"/>
        <end position="141"/>
    </location>
</feature>
<evidence type="ECO:0000313" key="4">
    <source>
        <dbReference type="Proteomes" id="UP000542125"/>
    </source>
</evidence>
<dbReference type="EMBL" id="JACBYR010000001">
    <property type="protein sequence ID" value="NYE84117.1"/>
    <property type="molecule type" value="Genomic_DNA"/>
</dbReference>
<dbReference type="InterPro" id="IPR002937">
    <property type="entry name" value="Amino_oxidase"/>
</dbReference>
<sequence>MLNVPVEQCSAAALIRVFAQMIGHNDAAFGFPKVGLSDRYVPQAIDVIEQGGGCVMLGRGAAQLLWRDGRVTGVRTDRGDVMQARACVLAAPPSAAASLLPGEAPARMAAARMQPSPYISTYLWFDRRITHERFWPRRGSPGKNAPAGSQSGPTTASRSS</sequence>
<dbReference type="Gene3D" id="3.90.660.50">
    <property type="match status" value="1"/>
</dbReference>
<dbReference type="Pfam" id="PF01593">
    <property type="entry name" value="Amino_oxidase"/>
    <property type="match status" value="1"/>
</dbReference>
<keyword evidence="4" id="KW-1185">Reference proteome</keyword>
<dbReference type="AlphaFoldDB" id="A0A7Y9IW12"/>
<gene>
    <name evidence="3" type="ORF">FHW18_003388</name>
</gene>
<evidence type="ECO:0000313" key="3">
    <source>
        <dbReference type="EMBL" id="NYE84117.1"/>
    </source>
</evidence>
<proteinExistence type="predicted"/>
<reference evidence="3 4" key="1">
    <citation type="submission" date="2020-07" db="EMBL/GenBank/DDBJ databases">
        <title>Genomic Encyclopedia of Type Strains, Phase IV (KMG-V): Genome sequencing to study the core and pangenomes of soil and plant-associated prokaryotes.</title>
        <authorList>
            <person name="Whitman W."/>
        </authorList>
    </citation>
    <scope>NUCLEOTIDE SEQUENCE [LARGE SCALE GENOMIC DNA]</scope>
    <source>
        <strain evidence="3 4">SAS40</strain>
    </source>
</reference>
<dbReference type="Gene3D" id="3.50.50.60">
    <property type="entry name" value="FAD/NAD(P)-binding domain"/>
    <property type="match status" value="1"/>
</dbReference>
<feature type="compositionally biased region" description="Polar residues" evidence="1">
    <location>
        <begin position="147"/>
        <end position="160"/>
    </location>
</feature>
<dbReference type="SUPFAM" id="SSF51905">
    <property type="entry name" value="FAD/NAD(P)-binding domain"/>
    <property type="match status" value="1"/>
</dbReference>
<organism evidence="3 4">
    <name type="scientific">Pigmentiphaga litoralis</name>
    <dbReference type="NCBI Taxonomy" id="516702"/>
    <lineage>
        <taxon>Bacteria</taxon>
        <taxon>Pseudomonadati</taxon>
        <taxon>Pseudomonadota</taxon>
        <taxon>Betaproteobacteria</taxon>
        <taxon>Burkholderiales</taxon>
        <taxon>Alcaligenaceae</taxon>
        <taxon>Pigmentiphaga</taxon>
    </lineage>
</organism>
<evidence type="ECO:0000259" key="2">
    <source>
        <dbReference type="Pfam" id="PF01593"/>
    </source>
</evidence>
<dbReference type="Proteomes" id="UP000542125">
    <property type="component" value="Unassembled WGS sequence"/>
</dbReference>
<name>A0A7Y9IW12_9BURK</name>
<protein>
    <submittedName>
        <fullName evidence="3">Glycine/D-amino acid oxidase-like deaminating enzyme</fullName>
    </submittedName>
</protein>
<dbReference type="InterPro" id="IPR036188">
    <property type="entry name" value="FAD/NAD-bd_sf"/>
</dbReference>
<feature type="region of interest" description="Disordered" evidence="1">
    <location>
        <begin position="135"/>
        <end position="160"/>
    </location>
</feature>
<dbReference type="GO" id="GO:0016491">
    <property type="term" value="F:oxidoreductase activity"/>
    <property type="evidence" value="ECO:0007669"/>
    <property type="project" value="InterPro"/>
</dbReference>
<evidence type="ECO:0000256" key="1">
    <source>
        <dbReference type="SAM" id="MobiDB-lite"/>
    </source>
</evidence>
<accession>A0A7Y9IW12</accession>
<comment type="caution">
    <text evidence="3">The sequence shown here is derived from an EMBL/GenBank/DDBJ whole genome shotgun (WGS) entry which is preliminary data.</text>
</comment>